<dbReference type="GO" id="GO:0030435">
    <property type="term" value="P:sporulation resulting in formation of a cellular spore"/>
    <property type="evidence" value="ECO:0007669"/>
    <property type="project" value="UniProtKB-KW"/>
</dbReference>
<keyword evidence="1 3" id="KW-0472">Membrane</keyword>
<dbReference type="NCBIfam" id="TIGR02854">
    <property type="entry name" value="spore_II_GA"/>
    <property type="match status" value="1"/>
</dbReference>
<evidence type="ECO:0000313" key="4">
    <source>
        <dbReference type="EMBL" id="PKR78543.1"/>
    </source>
</evidence>
<evidence type="ECO:0000256" key="3">
    <source>
        <dbReference type="SAM" id="Phobius"/>
    </source>
</evidence>
<dbReference type="PIRSF" id="PIRSF018571">
    <property type="entry name" value="SpoIIGA"/>
    <property type="match status" value="1"/>
</dbReference>
<comment type="subunit">
    <text evidence="1">Self-associates. Interacts with SigE. Interacts with SpoIIR.</text>
</comment>
<dbReference type="AlphaFoldDB" id="A0A2I0QW28"/>
<comment type="similarity">
    <text evidence="1">Belongs to the peptidase U4 family.</text>
</comment>
<evidence type="ECO:0000256" key="2">
    <source>
        <dbReference type="PIRSR" id="PIRSR018571-1"/>
    </source>
</evidence>
<dbReference type="InterPro" id="IPR005081">
    <property type="entry name" value="SpoIIGA"/>
</dbReference>
<protein>
    <recommendedName>
        <fullName evidence="1">Sporulation sigma-E factor-processing peptidase</fullName>
        <ecNumber evidence="1">3.4.23.-</ecNumber>
    </recommendedName>
    <alternativeName>
        <fullName evidence="1">Membrane-associated aspartic protease</fullName>
    </alternativeName>
    <alternativeName>
        <fullName evidence="1">Stage II sporulation protein GA</fullName>
    </alternativeName>
</protein>
<feature type="transmembrane region" description="Helical" evidence="3">
    <location>
        <begin position="42"/>
        <end position="62"/>
    </location>
</feature>
<comment type="subcellular location">
    <subcellularLocation>
        <location evidence="1">Cell membrane</location>
    </subcellularLocation>
</comment>
<keyword evidence="1" id="KW-0645">Protease</keyword>
<dbReference type="GO" id="GO:0030436">
    <property type="term" value="P:asexual sporulation"/>
    <property type="evidence" value="ECO:0007669"/>
    <property type="project" value="InterPro"/>
</dbReference>
<dbReference type="EC" id="3.4.23.-" evidence="1"/>
<organism evidence="4 5">
    <name type="scientific">Halalkalibacillus sediminis</name>
    <dbReference type="NCBI Taxonomy" id="2018042"/>
    <lineage>
        <taxon>Bacteria</taxon>
        <taxon>Bacillati</taxon>
        <taxon>Bacillota</taxon>
        <taxon>Bacilli</taxon>
        <taxon>Bacillales</taxon>
        <taxon>Bacillaceae</taxon>
        <taxon>Halalkalibacillus</taxon>
    </lineage>
</organism>
<keyword evidence="3" id="KW-0812">Transmembrane</keyword>
<feature type="active site" evidence="2">
    <location>
        <position position="182"/>
    </location>
</feature>
<dbReference type="GO" id="GO:0005886">
    <property type="term" value="C:plasma membrane"/>
    <property type="evidence" value="ECO:0007669"/>
    <property type="project" value="UniProtKB-SubCell"/>
</dbReference>
<keyword evidence="1" id="KW-0378">Hydrolase</keyword>
<feature type="transmembrane region" description="Helical" evidence="3">
    <location>
        <begin position="68"/>
        <end position="88"/>
    </location>
</feature>
<dbReference type="EMBL" id="PJNH01000001">
    <property type="protein sequence ID" value="PKR78543.1"/>
    <property type="molecule type" value="Genomic_DNA"/>
</dbReference>
<dbReference type="Proteomes" id="UP000243524">
    <property type="component" value="Unassembled WGS sequence"/>
</dbReference>
<comment type="caution">
    <text evidence="4">The sequence shown here is derived from an EMBL/GenBank/DDBJ whole genome shotgun (WGS) entry which is preliminary data.</text>
</comment>
<keyword evidence="3" id="KW-1133">Transmembrane helix</keyword>
<keyword evidence="1" id="KW-1003">Cell membrane</keyword>
<dbReference type="Pfam" id="PF03419">
    <property type="entry name" value="Peptidase_U4"/>
    <property type="match status" value="1"/>
</dbReference>
<evidence type="ECO:0000256" key="1">
    <source>
        <dbReference type="PIRNR" id="PIRNR018571"/>
    </source>
</evidence>
<feature type="transmembrane region" description="Helical" evidence="3">
    <location>
        <begin position="124"/>
        <end position="145"/>
    </location>
</feature>
<keyword evidence="1" id="KW-0749">Sporulation</keyword>
<name>A0A2I0QW28_9BACI</name>
<feature type="transmembrane region" description="Helical" evidence="3">
    <location>
        <begin position="6"/>
        <end position="30"/>
    </location>
</feature>
<keyword evidence="5" id="KW-1185">Reference proteome</keyword>
<dbReference type="GO" id="GO:0006508">
    <property type="term" value="P:proteolysis"/>
    <property type="evidence" value="ECO:0007669"/>
    <property type="project" value="UniProtKB-KW"/>
</dbReference>
<comment type="function">
    <text evidence="1">Probable aspartic protease that is responsible for the proteolytic cleavage of the RNA polymerase sigma E factor (SigE/spoIIGB) to yield the active peptide in the mother cell during sporulation. Responds to a signal from the forespore that is triggered by the extracellular signal protein SpoIIR.</text>
</comment>
<gene>
    <name evidence="4" type="primary">spoIIGA</name>
    <name evidence="4" type="ORF">CEY16_01950</name>
</gene>
<dbReference type="GO" id="GO:0004190">
    <property type="term" value="F:aspartic-type endopeptidase activity"/>
    <property type="evidence" value="ECO:0007669"/>
    <property type="project" value="UniProtKB-KW"/>
</dbReference>
<reference evidence="4 5" key="1">
    <citation type="submission" date="2017-06" db="EMBL/GenBank/DDBJ databases">
        <title>the draft geome sequence of Illustriluteabacillus marina B3227.</title>
        <authorList>
            <person name="He R.-H."/>
            <person name="Du Z.-J."/>
        </authorList>
    </citation>
    <scope>NUCLEOTIDE SEQUENCE [LARGE SCALE GENOMIC DNA]</scope>
    <source>
        <strain evidence="4 5">B3227</strain>
    </source>
</reference>
<evidence type="ECO:0000313" key="5">
    <source>
        <dbReference type="Proteomes" id="UP000243524"/>
    </source>
</evidence>
<accession>A0A2I0QW28</accession>
<proteinExistence type="inferred from homology"/>
<sequence length="303" mass="34202">MRWLDIYLDLIWLLNLVFDWMVLLTVAWVTRKSFSHARIGTASLFASLIVPLSFVPFLVFLNNPISKILYSIMIILLAFPFGSLKLFLTRWLMFYIINFSIGGGLFALQYYFSTASVPPFMSFAQFGSNISWLFVIIFFPLILWLTKDQLHHLSVIQLNNNQLYAVEIKINKECHDVTGFYDTGNQLSHPTSGQPVILIDKTTSEEWFGKEAVQGLAALSPESSGEKFQYIPYKKAGGAQGLLPVCLADSVTVHADQSYTTRGVWVGIHFGEFSRKMDYNCLLNPFIIHSKNGVIKSAGGMTI</sequence>
<feature type="transmembrane region" description="Helical" evidence="3">
    <location>
        <begin position="95"/>
        <end position="112"/>
    </location>
</feature>
<keyword evidence="1" id="KW-0064">Aspartyl protease</keyword>